<gene>
    <name evidence="2" type="ORF">CEN46_26360</name>
</gene>
<dbReference type="RefSeq" id="WP_102183781.1">
    <property type="nucleotide sequence ID" value="NZ_NMQE01000974.1"/>
</dbReference>
<organism evidence="2 3">
    <name type="scientific">Fischerella thermalis CCMEE 5318</name>
    <dbReference type="NCBI Taxonomy" id="2019666"/>
    <lineage>
        <taxon>Bacteria</taxon>
        <taxon>Bacillati</taxon>
        <taxon>Cyanobacteriota</taxon>
        <taxon>Cyanophyceae</taxon>
        <taxon>Nostocales</taxon>
        <taxon>Hapalosiphonaceae</taxon>
        <taxon>Fischerella</taxon>
    </lineage>
</organism>
<dbReference type="SUPFAM" id="SSF47598">
    <property type="entry name" value="Ribbon-helix-helix"/>
    <property type="match status" value="1"/>
</dbReference>
<dbReference type="InterPro" id="IPR013321">
    <property type="entry name" value="Arc_rbn_hlx_hlx"/>
</dbReference>
<dbReference type="EMBL" id="NMQE01000974">
    <property type="protein sequence ID" value="PMB14894.1"/>
    <property type="molecule type" value="Genomic_DNA"/>
</dbReference>
<reference evidence="2 3" key="1">
    <citation type="submission" date="2017-07" db="EMBL/GenBank/DDBJ databases">
        <title>Genomes of Fischerella (Mastigocladus) sp. strains.</title>
        <authorList>
            <person name="Miller S.R."/>
        </authorList>
    </citation>
    <scope>NUCLEOTIDE SEQUENCE [LARGE SCALE GENOMIC DNA]</scope>
    <source>
        <strain evidence="2 3">CCMEE 5318</strain>
    </source>
</reference>
<name>A0A2N6L3R6_9CYAN</name>
<sequence length="111" mass="12586">MSTKKRKSLDDALAREFVYGQKEQPEQQLFETQGETQPELEPKPTSTQEATKPNIMSQLYSTTPKEPTVRLTVDLTESMHRKLSLLAAKTGRKKAEIVRLLLDEALKEVEG</sequence>
<dbReference type="InterPro" id="IPR010985">
    <property type="entry name" value="Ribbon_hlx_hlx"/>
</dbReference>
<protein>
    <submittedName>
        <fullName evidence="2">CopG family transcriptional regulator</fullName>
    </submittedName>
</protein>
<feature type="region of interest" description="Disordered" evidence="1">
    <location>
        <begin position="18"/>
        <end position="54"/>
    </location>
</feature>
<dbReference type="GO" id="GO:0006355">
    <property type="term" value="P:regulation of DNA-templated transcription"/>
    <property type="evidence" value="ECO:0007669"/>
    <property type="project" value="InterPro"/>
</dbReference>
<feature type="compositionally biased region" description="Polar residues" evidence="1">
    <location>
        <begin position="44"/>
        <end position="54"/>
    </location>
</feature>
<dbReference type="Gene3D" id="1.10.1220.10">
    <property type="entry name" value="Met repressor-like"/>
    <property type="match status" value="1"/>
</dbReference>
<evidence type="ECO:0000256" key="1">
    <source>
        <dbReference type="SAM" id="MobiDB-lite"/>
    </source>
</evidence>
<evidence type="ECO:0000313" key="2">
    <source>
        <dbReference type="EMBL" id="PMB14894.1"/>
    </source>
</evidence>
<proteinExistence type="predicted"/>
<evidence type="ECO:0000313" key="3">
    <source>
        <dbReference type="Proteomes" id="UP000235081"/>
    </source>
</evidence>
<dbReference type="AlphaFoldDB" id="A0A2N6L3R6"/>
<accession>A0A2N6L3R6</accession>
<comment type="caution">
    <text evidence="2">The sequence shown here is derived from an EMBL/GenBank/DDBJ whole genome shotgun (WGS) entry which is preliminary data.</text>
</comment>
<dbReference type="Proteomes" id="UP000235081">
    <property type="component" value="Unassembled WGS sequence"/>
</dbReference>
<feature type="compositionally biased region" description="Polar residues" evidence="1">
    <location>
        <begin position="26"/>
        <end position="36"/>
    </location>
</feature>